<dbReference type="Proteomes" id="UP000244052">
    <property type="component" value="Unassembled WGS sequence"/>
</dbReference>
<proteinExistence type="predicted"/>
<name>A0A2T5PKP3_ECTOL</name>
<dbReference type="InterPro" id="IPR011047">
    <property type="entry name" value="Quinoprotein_ADH-like_sf"/>
</dbReference>
<sequence length="376" mass="41301">MSGVPERKAKYHLAGANCDCASCLLEGDDLYVWYEKNCVADRVLSHCFRKIDLNTFSGVEDVVYEGRNLSGFASTLVDCGEYICVSGGGGAVFRKADMSLVYVETEDYLSVNGWSTEAQSFFSDGLYYRAVNVLSEPHKGCDVVDVGTWEVLRRLKMDMNHVKLIGNGLCYGIRSSKRFAIFSLVDAAFVFELDLLAMGEMDPESFFARVDDSGEFIAVLCGDVLAVVDPEKKILVKKIMISELSLLCATAAAAGVDVLDLCMRGIRFHEGDVILSSSRCMISVAVDSGVCRWVKLYPANVSISLACVYEDLVFGSKNNTPHAWDRYTGAEVWAAASALPCLSAQVSKGWVVYHQVGGHISCFQWKKPYISPHRPA</sequence>
<protein>
    <submittedName>
        <fullName evidence="1">Uncharacterized protein</fullName>
    </submittedName>
</protein>
<evidence type="ECO:0000313" key="1">
    <source>
        <dbReference type="EMBL" id="PTU78318.1"/>
    </source>
</evidence>
<organism evidence="1 2">
    <name type="scientific">Ectopseudomonas oleovorans</name>
    <name type="common">Pseudomonas oleovorans</name>
    <dbReference type="NCBI Taxonomy" id="301"/>
    <lineage>
        <taxon>Bacteria</taxon>
        <taxon>Pseudomonadati</taxon>
        <taxon>Pseudomonadota</taxon>
        <taxon>Gammaproteobacteria</taxon>
        <taxon>Pseudomonadales</taxon>
        <taxon>Pseudomonadaceae</taxon>
        <taxon>Ectopseudomonas</taxon>
    </lineage>
</organism>
<dbReference type="SUPFAM" id="SSF50998">
    <property type="entry name" value="Quinoprotein alcohol dehydrogenase-like"/>
    <property type="match status" value="1"/>
</dbReference>
<reference evidence="1 2" key="1">
    <citation type="submission" date="2018-04" db="EMBL/GenBank/DDBJ databases">
        <title>Pseudomonas sp. nov., isolated from mangrove soil.</title>
        <authorList>
            <person name="Chen C."/>
        </authorList>
    </citation>
    <scope>NUCLEOTIDE SEQUENCE [LARGE SCALE GENOMIC DNA]</scope>
    <source>
        <strain evidence="1 2">JCM 14246</strain>
    </source>
</reference>
<comment type="caution">
    <text evidence="1">The sequence shown here is derived from an EMBL/GenBank/DDBJ whole genome shotgun (WGS) entry which is preliminary data.</text>
</comment>
<gene>
    <name evidence="1" type="ORF">DBO86_14880</name>
</gene>
<accession>A0A2T5PKP3</accession>
<dbReference type="EMBL" id="QASO01000090">
    <property type="protein sequence ID" value="PTU78318.1"/>
    <property type="molecule type" value="Genomic_DNA"/>
</dbReference>
<keyword evidence="2" id="KW-1185">Reference proteome</keyword>
<evidence type="ECO:0000313" key="2">
    <source>
        <dbReference type="Proteomes" id="UP000244052"/>
    </source>
</evidence>
<dbReference type="AlphaFoldDB" id="A0A2T5PKP3"/>
<dbReference type="RefSeq" id="WP_108234076.1">
    <property type="nucleotide sequence ID" value="NZ_QASO01000090.1"/>
</dbReference>